<organism evidence="2 3">
    <name type="scientific">Cohnella faecalis</name>
    <dbReference type="NCBI Taxonomy" id="2315694"/>
    <lineage>
        <taxon>Bacteria</taxon>
        <taxon>Bacillati</taxon>
        <taxon>Bacillota</taxon>
        <taxon>Bacilli</taxon>
        <taxon>Bacillales</taxon>
        <taxon>Paenibacillaceae</taxon>
        <taxon>Cohnella</taxon>
    </lineage>
</organism>
<name>A0A398CH21_9BACL</name>
<feature type="transmembrane region" description="Helical" evidence="1">
    <location>
        <begin position="6"/>
        <end position="25"/>
    </location>
</feature>
<feature type="transmembrane region" description="Helical" evidence="1">
    <location>
        <begin position="160"/>
        <end position="177"/>
    </location>
</feature>
<proteinExistence type="predicted"/>
<keyword evidence="1" id="KW-0472">Membrane</keyword>
<evidence type="ECO:0000313" key="3">
    <source>
        <dbReference type="Proteomes" id="UP000266340"/>
    </source>
</evidence>
<feature type="transmembrane region" description="Helical" evidence="1">
    <location>
        <begin position="81"/>
        <end position="107"/>
    </location>
</feature>
<dbReference type="EMBL" id="QXJM01000040">
    <property type="protein sequence ID" value="RIE01262.1"/>
    <property type="molecule type" value="Genomic_DNA"/>
</dbReference>
<dbReference type="OrthoDB" id="2678566at2"/>
<feature type="transmembrane region" description="Helical" evidence="1">
    <location>
        <begin position="122"/>
        <end position="140"/>
    </location>
</feature>
<keyword evidence="1" id="KW-0812">Transmembrane</keyword>
<gene>
    <name evidence="2" type="ORF">D3H35_23015</name>
</gene>
<comment type="caution">
    <text evidence="2">The sequence shown here is derived from an EMBL/GenBank/DDBJ whole genome shotgun (WGS) entry which is preliminary data.</text>
</comment>
<feature type="transmembrane region" description="Helical" evidence="1">
    <location>
        <begin position="32"/>
        <end position="50"/>
    </location>
</feature>
<reference evidence="2 3" key="1">
    <citation type="submission" date="2018-09" db="EMBL/GenBank/DDBJ databases">
        <title>Cohnella cavernae sp. nov., isolated from a karst cave.</title>
        <authorList>
            <person name="Zhu H."/>
        </authorList>
    </citation>
    <scope>NUCLEOTIDE SEQUENCE [LARGE SCALE GENOMIC DNA]</scope>
    <source>
        <strain evidence="2 3">K2E09-144</strain>
    </source>
</reference>
<dbReference type="AlphaFoldDB" id="A0A398CH21"/>
<dbReference type="RefSeq" id="WP_119151521.1">
    <property type="nucleotide sequence ID" value="NZ_JBHSOV010000041.1"/>
</dbReference>
<protein>
    <submittedName>
        <fullName evidence="2">Uncharacterized protein</fullName>
    </submittedName>
</protein>
<evidence type="ECO:0000256" key="1">
    <source>
        <dbReference type="SAM" id="Phobius"/>
    </source>
</evidence>
<keyword evidence="1" id="KW-1133">Transmembrane helix</keyword>
<dbReference type="Proteomes" id="UP000266340">
    <property type="component" value="Unassembled WGS sequence"/>
</dbReference>
<evidence type="ECO:0000313" key="2">
    <source>
        <dbReference type="EMBL" id="RIE01262.1"/>
    </source>
</evidence>
<feature type="transmembrane region" description="Helical" evidence="1">
    <location>
        <begin position="56"/>
        <end position="74"/>
    </location>
</feature>
<keyword evidence="3" id="KW-1185">Reference proteome</keyword>
<feature type="transmembrane region" description="Helical" evidence="1">
    <location>
        <begin position="183"/>
        <end position="201"/>
    </location>
</feature>
<sequence length="209" mass="24347">MEFFWYIVCSTVESCAFFIVMLFLFRFHSFQYIRSIFATSVLFSFLSYSLRVDLGFNNFFPLVTILVFAVYAFYILKIPLFWAVAMSLVSTITSFALETLMLLLYFIPGVGTLGDISSTSSRIFQVLYAIIVIPLSYFMYRRGIGFAFNFDKLKWRAENLVVFIIVIILVIAMFITFIQKNVFYAIVFALITTAFLLYLSFKKERDDID</sequence>
<accession>A0A398CH21</accession>